<accession>A0A6A4ZEH0</accession>
<dbReference type="AlphaFoldDB" id="A0A6A4ZEH0"/>
<dbReference type="InterPro" id="IPR037354">
    <property type="entry name" value="Commd2"/>
</dbReference>
<proteinExistence type="predicted"/>
<dbReference type="PANTHER" id="PTHR15857:SF0">
    <property type="entry name" value="COMM DOMAIN-CONTAINING PROTEIN 2"/>
    <property type="match status" value="1"/>
</dbReference>
<reference evidence="2 3" key="1">
    <citation type="submission" date="2019-06" db="EMBL/GenBank/DDBJ databases">
        <title>Genomics analysis of Aphanomyces spp. identifies a new class of oomycete effector associated with host adaptation.</title>
        <authorList>
            <person name="Gaulin E."/>
        </authorList>
    </citation>
    <scope>NUCLEOTIDE SEQUENCE [LARGE SCALE GENOMIC DNA]</scope>
    <source>
        <strain evidence="2 3">E</strain>
    </source>
</reference>
<feature type="domain" description="COMM" evidence="1">
    <location>
        <begin position="132"/>
        <end position="198"/>
    </location>
</feature>
<protein>
    <recommendedName>
        <fullName evidence="1">COMM domain-containing protein</fullName>
    </recommendedName>
</protein>
<dbReference type="PANTHER" id="PTHR15857">
    <property type="entry name" value="COMM DOMAIN CONTAINING PROTEIN 2"/>
    <property type="match status" value="1"/>
</dbReference>
<evidence type="ECO:0000313" key="3">
    <source>
        <dbReference type="Proteomes" id="UP000469452"/>
    </source>
</evidence>
<dbReference type="PROSITE" id="PS51269">
    <property type="entry name" value="COMM"/>
    <property type="match status" value="1"/>
</dbReference>
<dbReference type="Proteomes" id="UP000469452">
    <property type="component" value="Unassembled WGS sequence"/>
</dbReference>
<evidence type="ECO:0000313" key="2">
    <source>
        <dbReference type="EMBL" id="KAF0709869.1"/>
    </source>
</evidence>
<dbReference type="InterPro" id="IPR017920">
    <property type="entry name" value="COMM"/>
</dbReference>
<evidence type="ECO:0000259" key="1">
    <source>
        <dbReference type="PROSITE" id="PS51269"/>
    </source>
</evidence>
<sequence>MGGLTFDTRVLRDAAVVQTIAADQLEDLCMMLQLNVPPTAASDKLRRKLSRHASTVGLVAEDMDRAVLGLSTILTEASKVCVKDLSPADLAHSVSSLNLSPAHVDVLVQYYVDNKDQIKAAVAWHAPLGVPAYHSFDWRLDMEIGTRTLHHHASPVLTLQVTTSANNTMPQLFQCSHGQLHALHDSLKSALKEIQTPHSSRMTRYL</sequence>
<name>A0A6A4ZEH0_APHAT</name>
<dbReference type="EMBL" id="VJMI01018676">
    <property type="protein sequence ID" value="KAF0709869.1"/>
    <property type="molecule type" value="Genomic_DNA"/>
</dbReference>
<dbReference type="Pfam" id="PF07258">
    <property type="entry name" value="COMM_domain"/>
    <property type="match status" value="1"/>
</dbReference>
<gene>
    <name evidence="2" type="ORF">AaE_012743</name>
</gene>
<comment type="caution">
    <text evidence="2">The sequence shown here is derived from an EMBL/GenBank/DDBJ whole genome shotgun (WGS) entry which is preliminary data.</text>
</comment>
<organism evidence="2 3">
    <name type="scientific">Aphanomyces astaci</name>
    <name type="common">Crayfish plague agent</name>
    <dbReference type="NCBI Taxonomy" id="112090"/>
    <lineage>
        <taxon>Eukaryota</taxon>
        <taxon>Sar</taxon>
        <taxon>Stramenopiles</taxon>
        <taxon>Oomycota</taxon>
        <taxon>Saprolegniomycetes</taxon>
        <taxon>Saprolegniales</taxon>
        <taxon>Verrucalvaceae</taxon>
        <taxon>Aphanomyces</taxon>
    </lineage>
</organism>
<dbReference type="VEuPathDB" id="FungiDB:H257_09372"/>